<name>A0A8J9Z6E5_BRALA</name>
<evidence type="ECO:0000256" key="1">
    <source>
        <dbReference type="SAM" id="MobiDB-lite"/>
    </source>
</evidence>
<feature type="region of interest" description="Disordered" evidence="1">
    <location>
        <begin position="153"/>
        <end position="187"/>
    </location>
</feature>
<dbReference type="EMBL" id="OV696701">
    <property type="protein sequence ID" value="CAH1248594.1"/>
    <property type="molecule type" value="Genomic_DNA"/>
</dbReference>
<dbReference type="Proteomes" id="UP000838412">
    <property type="component" value="Chromosome 16"/>
</dbReference>
<organism evidence="2 3">
    <name type="scientific">Branchiostoma lanceolatum</name>
    <name type="common">Common lancelet</name>
    <name type="synonym">Amphioxus lanceolatum</name>
    <dbReference type="NCBI Taxonomy" id="7740"/>
    <lineage>
        <taxon>Eukaryota</taxon>
        <taxon>Metazoa</taxon>
        <taxon>Chordata</taxon>
        <taxon>Cephalochordata</taxon>
        <taxon>Leptocardii</taxon>
        <taxon>Amphioxiformes</taxon>
        <taxon>Branchiostomatidae</taxon>
        <taxon>Branchiostoma</taxon>
    </lineage>
</organism>
<dbReference type="AlphaFoldDB" id="A0A8J9Z6E5"/>
<proteinExistence type="predicted"/>
<reference evidence="2" key="1">
    <citation type="submission" date="2022-01" db="EMBL/GenBank/DDBJ databases">
        <authorList>
            <person name="Braso-Vives M."/>
        </authorList>
    </citation>
    <scope>NUCLEOTIDE SEQUENCE</scope>
</reference>
<evidence type="ECO:0000313" key="3">
    <source>
        <dbReference type="Proteomes" id="UP000838412"/>
    </source>
</evidence>
<feature type="region of interest" description="Disordered" evidence="1">
    <location>
        <begin position="218"/>
        <end position="240"/>
    </location>
</feature>
<protein>
    <submittedName>
        <fullName evidence="2">Hypp8282 protein</fullName>
    </submittedName>
</protein>
<accession>A0A8J9Z6E5</accession>
<sequence>MLIPTDNPKKLALRKESNSTLFELEFRQQVNIMRDILLHSNDIKDEDGMRPNRVLDMYAKGSMLTSELTKVYQINLFKYKLVATMRKRCYRKAQNIMDRMLIRMQYTGLLPWRSSEEGVSEPEVKSPRQVQDVNDQLVGEILNGVAEKLDKRYMSSESSGDEVQNPPRLNRVNPAKPDVCSTSQRVNPAEPDFCSTVQRVNPAEPDFCSTVQRVNPAKPDVCSTSQRVNPAKPDVCSTGQ</sequence>
<evidence type="ECO:0000313" key="2">
    <source>
        <dbReference type="EMBL" id="CAH1248594.1"/>
    </source>
</evidence>
<gene>
    <name evidence="2" type="primary">Hypp8282</name>
    <name evidence="2" type="ORF">BLAG_LOCUS9916</name>
</gene>
<keyword evidence="3" id="KW-1185">Reference proteome</keyword>